<accession>A0A6I2QWN0</accession>
<dbReference type="Gene3D" id="3.40.50.300">
    <property type="entry name" value="P-loop containing nucleotide triphosphate hydrolases"/>
    <property type="match status" value="1"/>
</dbReference>
<dbReference type="PANTHER" id="PTHR32204:SF0">
    <property type="entry name" value="ATPASE RAVA"/>
    <property type="match status" value="1"/>
</dbReference>
<gene>
    <name evidence="3" type="ORF">GKE97_01555</name>
</gene>
<evidence type="ECO:0000313" key="3">
    <source>
        <dbReference type="EMBL" id="MSB18199.1"/>
    </source>
</evidence>
<feature type="domain" description="ATPase RavA-like AAA lid" evidence="1">
    <location>
        <begin position="297"/>
        <end position="352"/>
    </location>
</feature>
<sequence>MSLREKMLAVMADMNEQVVEREELIEAIAIALLTRKNLFILGAPGQAKSFAINQFRARITGARQFERLLTKQTDEDQLFGRVDLASLIPGGVSQAVLEQDLYYRELQAHLTGAMEQFRQQDGDTSAAEALQAAQEQLSSYTKALGQLHAGTPCVNTTDKIPEADIIMLDEIFKCNDGVLNSLLTALNERKYTNEGRTYSIPAVSFFAASNEVPNFNDPQEKILEALYDRLDLKVVTADIAERDNRLAMLRKKQSGTAGNVAATITLDELKAMQREAAALPVPDSVHELADDILCALRENGIRVSDRKYLNYAPVAQAKAWLSGHAAVVPEDLLALKNYLWDAPQDRETVEQTLRRMCINPMQDKANNILAMALEAQDEFDEIRTGSDDPNVGRKAFIKLRGELIRLYGMQQQLAASTQGPNEAAVTDKLLEELEQSSRQAHEAVGFTYIPLEQQAALQ</sequence>
<reference evidence="3 4" key="1">
    <citation type="journal article" date="2019" name="Nat. Med.">
        <title>A library of human gut bacterial isolates paired with longitudinal multiomics data enables mechanistic microbiome research.</title>
        <authorList>
            <person name="Poyet M."/>
            <person name="Groussin M."/>
            <person name="Gibbons S.M."/>
            <person name="Avila-Pacheco J."/>
            <person name="Jiang X."/>
            <person name="Kearney S.M."/>
            <person name="Perrotta A.R."/>
            <person name="Berdy B."/>
            <person name="Zhao S."/>
            <person name="Lieberman T.D."/>
            <person name="Swanson P.K."/>
            <person name="Smith M."/>
            <person name="Roesemann S."/>
            <person name="Alexander J.E."/>
            <person name="Rich S.A."/>
            <person name="Livny J."/>
            <person name="Vlamakis H."/>
            <person name="Clish C."/>
            <person name="Bullock K."/>
            <person name="Deik A."/>
            <person name="Scott J."/>
            <person name="Pierce K.A."/>
            <person name="Xavier R.J."/>
            <person name="Alm E.J."/>
        </authorList>
    </citation>
    <scope>NUCLEOTIDE SEQUENCE [LARGE SCALE GENOMIC DNA]</scope>
    <source>
        <strain evidence="3 4">BIOML-A2</strain>
    </source>
</reference>
<dbReference type="AlphaFoldDB" id="A0A6I2QWN0"/>
<comment type="caution">
    <text evidence="3">The sequence shown here is derived from an EMBL/GenBank/DDBJ whole genome shotgun (WGS) entry which is preliminary data.</text>
</comment>
<dbReference type="EMBL" id="WKPR01000002">
    <property type="protein sequence ID" value="MSB18199.1"/>
    <property type="molecule type" value="Genomic_DNA"/>
</dbReference>
<dbReference type="InterPro" id="IPR045427">
    <property type="entry name" value="MoxR"/>
</dbReference>
<feature type="domain" description="MoxR" evidence="2">
    <location>
        <begin position="145"/>
        <end position="272"/>
    </location>
</feature>
<dbReference type="PANTHER" id="PTHR32204">
    <property type="entry name" value="ATPASE RAVA"/>
    <property type="match status" value="1"/>
</dbReference>
<feature type="domain" description="MoxR" evidence="2">
    <location>
        <begin position="6"/>
        <end position="93"/>
    </location>
</feature>
<dbReference type="SUPFAM" id="SSF52540">
    <property type="entry name" value="P-loop containing nucleoside triphosphate hydrolases"/>
    <property type="match status" value="1"/>
</dbReference>
<evidence type="ECO:0000259" key="1">
    <source>
        <dbReference type="Pfam" id="PF17868"/>
    </source>
</evidence>
<proteinExistence type="predicted"/>
<dbReference type="InterPro" id="IPR050513">
    <property type="entry name" value="RavA_ATPases"/>
</dbReference>
<dbReference type="Proteomes" id="UP000434475">
    <property type="component" value="Unassembled WGS sequence"/>
</dbReference>
<protein>
    <submittedName>
        <fullName evidence="3">AAA domain-containing protein</fullName>
    </submittedName>
</protein>
<dbReference type="Pfam" id="PF17868">
    <property type="entry name" value="AAA_lid_8"/>
    <property type="match status" value="1"/>
</dbReference>
<evidence type="ECO:0000313" key="4">
    <source>
        <dbReference type="Proteomes" id="UP000434475"/>
    </source>
</evidence>
<dbReference type="RefSeq" id="WP_172697097.1">
    <property type="nucleotide sequence ID" value="NZ_WKPR01000002.1"/>
</dbReference>
<organism evidence="3 4">
    <name type="scientific">Flavonifractor plautii</name>
    <name type="common">Fusobacterium plautii</name>
    <dbReference type="NCBI Taxonomy" id="292800"/>
    <lineage>
        <taxon>Bacteria</taxon>
        <taxon>Bacillati</taxon>
        <taxon>Bacillota</taxon>
        <taxon>Clostridia</taxon>
        <taxon>Eubacteriales</taxon>
        <taxon>Oscillospiraceae</taxon>
        <taxon>Flavonifractor</taxon>
    </lineage>
</organism>
<evidence type="ECO:0000259" key="2">
    <source>
        <dbReference type="Pfam" id="PF20030"/>
    </source>
</evidence>
<dbReference type="InterPro" id="IPR027417">
    <property type="entry name" value="P-loop_NTPase"/>
</dbReference>
<dbReference type="InterPro" id="IPR041538">
    <property type="entry name" value="RavA-like_AAA_lid"/>
</dbReference>
<dbReference type="Pfam" id="PF20030">
    <property type="entry name" value="bpMoxR"/>
    <property type="match status" value="2"/>
</dbReference>
<name>A0A6I2QWN0_FLAPL</name>